<dbReference type="Proteomes" id="UP000190541">
    <property type="component" value="Unassembled WGS sequence"/>
</dbReference>
<dbReference type="OrthoDB" id="679284at2"/>
<dbReference type="SUPFAM" id="SSF109854">
    <property type="entry name" value="DinB/YfiT-like putative metalloenzymes"/>
    <property type="match status" value="1"/>
</dbReference>
<evidence type="ECO:0000313" key="2">
    <source>
        <dbReference type="EMBL" id="SKB36487.1"/>
    </source>
</evidence>
<evidence type="ECO:0000313" key="3">
    <source>
        <dbReference type="Proteomes" id="UP000190541"/>
    </source>
</evidence>
<dbReference type="InterPro" id="IPR034660">
    <property type="entry name" value="DinB/YfiT-like"/>
</dbReference>
<evidence type="ECO:0000259" key="1">
    <source>
        <dbReference type="Pfam" id="PF12867"/>
    </source>
</evidence>
<organism evidence="2 3">
    <name type="scientific">Parapedobacter luteus</name>
    <dbReference type="NCBI Taxonomy" id="623280"/>
    <lineage>
        <taxon>Bacteria</taxon>
        <taxon>Pseudomonadati</taxon>
        <taxon>Bacteroidota</taxon>
        <taxon>Sphingobacteriia</taxon>
        <taxon>Sphingobacteriales</taxon>
        <taxon>Sphingobacteriaceae</taxon>
        <taxon>Parapedobacter</taxon>
    </lineage>
</organism>
<dbReference type="InterPro" id="IPR024775">
    <property type="entry name" value="DinB-like"/>
</dbReference>
<protein>
    <submittedName>
        <fullName evidence="2">DinB superfamily protein</fullName>
    </submittedName>
</protein>
<feature type="domain" description="DinB-like" evidence="1">
    <location>
        <begin position="9"/>
        <end position="159"/>
    </location>
</feature>
<accession>A0A1T5ANS6</accession>
<dbReference type="Pfam" id="PF12867">
    <property type="entry name" value="DinB_2"/>
    <property type="match status" value="1"/>
</dbReference>
<dbReference type="Gene3D" id="1.20.120.450">
    <property type="entry name" value="dinb family like domain"/>
    <property type="match status" value="1"/>
</dbReference>
<dbReference type="EMBL" id="FUYS01000002">
    <property type="protein sequence ID" value="SKB36487.1"/>
    <property type="molecule type" value="Genomic_DNA"/>
</dbReference>
<reference evidence="2 3" key="1">
    <citation type="submission" date="2017-02" db="EMBL/GenBank/DDBJ databases">
        <authorList>
            <person name="Peterson S.W."/>
        </authorList>
    </citation>
    <scope>NUCLEOTIDE SEQUENCE [LARGE SCALE GENOMIC DNA]</scope>
    <source>
        <strain evidence="2 3">DSM 22899</strain>
    </source>
</reference>
<keyword evidence="3" id="KW-1185">Reference proteome</keyword>
<name>A0A1T5ANS6_9SPHI</name>
<proteinExistence type="predicted"/>
<gene>
    <name evidence="2" type="ORF">SAMN05660226_00920</name>
</gene>
<dbReference type="AlphaFoldDB" id="A0A1T5ANS6"/>
<dbReference type="STRING" id="623280.SAMN05660226_00920"/>
<sequence>MQESLSRSLENAFGELLTTLSSLDEQELNTVPFAGSWTAGQVGDHLRQSYDVVGCLTGRTEVTQRDPGAYVAPLSEQFLNFEIKMQSPDFILPTEAPIAKERLLDGLKQRTSVILDFAASHADMTLTCLDFELPTLGALTRNEWLNFVLVHTLRHNHQLANIMHRLDHTLS</sequence>
<dbReference type="RefSeq" id="WP_079715639.1">
    <property type="nucleotide sequence ID" value="NZ_FUYS01000002.1"/>
</dbReference>